<dbReference type="Gene3D" id="3.40.50.300">
    <property type="entry name" value="P-loop containing nucleotide triphosphate hydrolases"/>
    <property type="match status" value="1"/>
</dbReference>
<proteinExistence type="predicted"/>
<dbReference type="PANTHER" id="PTHR11089:SF30">
    <property type="entry name" value="GUANINE NUCLEOTIDE-BINDING PROTEIN-LIKE 3 HOMOLOG"/>
    <property type="match status" value="1"/>
</dbReference>
<dbReference type="InterPro" id="IPR023179">
    <property type="entry name" value="GTP-bd_ortho_bundle_sf"/>
</dbReference>
<dbReference type="InterPro" id="IPR027417">
    <property type="entry name" value="P-loop_NTPase"/>
</dbReference>
<feature type="compositionally biased region" description="Basic residues" evidence="8">
    <location>
        <begin position="1"/>
        <end position="13"/>
    </location>
</feature>
<dbReference type="EMBL" id="HE806320">
    <property type="protein sequence ID" value="CCH61224.1"/>
    <property type="molecule type" value="Genomic_DNA"/>
</dbReference>
<name>I2H4C2_HENB6</name>
<feature type="compositionally biased region" description="Basic and acidic residues" evidence="8">
    <location>
        <begin position="35"/>
        <end position="48"/>
    </location>
</feature>
<evidence type="ECO:0000313" key="10">
    <source>
        <dbReference type="EMBL" id="CCH61224.1"/>
    </source>
</evidence>
<dbReference type="STRING" id="1071380.I2H4C2"/>
<feature type="compositionally biased region" description="Basic and acidic residues" evidence="8">
    <location>
        <begin position="461"/>
        <end position="470"/>
    </location>
</feature>
<keyword evidence="2" id="KW-0813">Transport</keyword>
<dbReference type="GO" id="GO:0005730">
    <property type="term" value="C:nucleolus"/>
    <property type="evidence" value="ECO:0007669"/>
    <property type="project" value="EnsemblFungi"/>
</dbReference>
<evidence type="ECO:0000256" key="6">
    <source>
        <dbReference type="ARBA" id="ARBA00023134"/>
    </source>
</evidence>
<dbReference type="GO" id="GO:0003723">
    <property type="term" value="F:RNA binding"/>
    <property type="evidence" value="ECO:0007669"/>
    <property type="project" value="EnsemblFungi"/>
</dbReference>
<feature type="compositionally biased region" description="Basic residues" evidence="8">
    <location>
        <begin position="21"/>
        <end position="34"/>
    </location>
</feature>
<dbReference type="GO" id="GO:0030687">
    <property type="term" value="C:preribosome, large subunit precursor"/>
    <property type="evidence" value="ECO:0007669"/>
    <property type="project" value="EnsemblFungi"/>
</dbReference>
<evidence type="ECO:0000313" key="11">
    <source>
        <dbReference type="Proteomes" id="UP000002866"/>
    </source>
</evidence>
<dbReference type="InterPro" id="IPR006073">
    <property type="entry name" value="GTP-bd"/>
</dbReference>
<evidence type="ECO:0000259" key="9">
    <source>
        <dbReference type="PROSITE" id="PS51721"/>
    </source>
</evidence>
<dbReference type="RefSeq" id="XP_004180743.1">
    <property type="nucleotide sequence ID" value="XM_004180695.1"/>
</dbReference>
<feature type="domain" description="CP-type G" evidence="9">
    <location>
        <begin position="165"/>
        <end position="343"/>
    </location>
</feature>
<evidence type="ECO:0000256" key="1">
    <source>
        <dbReference type="ARBA" id="ARBA00004123"/>
    </source>
</evidence>
<accession>I2H4C2</accession>
<keyword evidence="7" id="KW-0539">Nucleus</keyword>
<evidence type="ECO:0000256" key="7">
    <source>
        <dbReference type="ARBA" id="ARBA00023242"/>
    </source>
</evidence>
<dbReference type="Gene3D" id="1.10.1580.10">
    <property type="match status" value="1"/>
</dbReference>
<dbReference type="SUPFAM" id="SSF52540">
    <property type="entry name" value="P-loop containing nucleoside triphosphate hydrolases"/>
    <property type="match status" value="1"/>
</dbReference>
<dbReference type="GO" id="GO:0000463">
    <property type="term" value="P:maturation of LSU-rRNA from tricistronic rRNA transcript (SSU-rRNA, 5.8S rRNA, LSU-rRNA)"/>
    <property type="evidence" value="ECO:0007669"/>
    <property type="project" value="EnsemblFungi"/>
</dbReference>
<gene>
    <name evidence="10" type="primary">TBLA0E01670</name>
    <name evidence="10" type="ORF">TBLA_0E01670</name>
</gene>
<dbReference type="OrthoDB" id="10266128at2759"/>
<dbReference type="GO" id="GO:0000055">
    <property type="term" value="P:ribosomal large subunit export from nucleus"/>
    <property type="evidence" value="ECO:0007669"/>
    <property type="project" value="EnsemblFungi"/>
</dbReference>
<dbReference type="PROSITE" id="PS51721">
    <property type="entry name" value="G_CP"/>
    <property type="match status" value="1"/>
</dbReference>
<reference evidence="10 11" key="1">
    <citation type="journal article" date="2011" name="Proc. Natl. Acad. Sci. U.S.A.">
        <title>Evolutionary erosion of yeast sex chromosomes by mating-type switching accidents.</title>
        <authorList>
            <person name="Gordon J.L."/>
            <person name="Armisen D."/>
            <person name="Proux-Wera E."/>
            <person name="Oheigeartaigh S.S."/>
            <person name="Byrne K.P."/>
            <person name="Wolfe K.H."/>
        </authorList>
    </citation>
    <scope>NUCLEOTIDE SEQUENCE [LARGE SCALE GENOMIC DNA]</scope>
    <source>
        <strain evidence="11">ATCC 34711 / CBS 6284 / DSM 70876 / NBRC 10599 / NRRL Y-10934 / UCD 77-7</strain>
    </source>
</reference>
<feature type="region of interest" description="Disordered" evidence="8">
    <location>
        <begin position="1"/>
        <end position="53"/>
    </location>
</feature>
<dbReference type="InParanoid" id="I2H4C2"/>
<dbReference type="KEGG" id="tbl:TBLA_0E01670"/>
<dbReference type="FunFam" id="3.40.50.300:FF:000844">
    <property type="entry name" value="Nuclear GTP-binding protein NUG1"/>
    <property type="match status" value="1"/>
</dbReference>
<evidence type="ECO:0000256" key="2">
    <source>
        <dbReference type="ARBA" id="ARBA00022448"/>
    </source>
</evidence>
<feature type="region of interest" description="Disordered" evidence="8">
    <location>
        <begin position="461"/>
        <end position="484"/>
    </location>
</feature>
<organism evidence="10 11">
    <name type="scientific">Henningerozyma blattae (strain ATCC 34711 / CBS 6284 / DSM 70876 / NBRC 10599 / NRRL Y-10934 / UCD 77-7)</name>
    <name type="common">Yeast</name>
    <name type="synonym">Tetrapisispora blattae</name>
    <dbReference type="NCBI Taxonomy" id="1071380"/>
    <lineage>
        <taxon>Eukaryota</taxon>
        <taxon>Fungi</taxon>
        <taxon>Dikarya</taxon>
        <taxon>Ascomycota</taxon>
        <taxon>Saccharomycotina</taxon>
        <taxon>Saccharomycetes</taxon>
        <taxon>Saccharomycetales</taxon>
        <taxon>Saccharomycetaceae</taxon>
        <taxon>Henningerozyma</taxon>
    </lineage>
</organism>
<dbReference type="CDD" id="cd04178">
    <property type="entry name" value="Nucleostemin_like"/>
    <property type="match status" value="1"/>
</dbReference>
<dbReference type="Pfam" id="PF01926">
    <property type="entry name" value="MMR_HSR1"/>
    <property type="match status" value="1"/>
</dbReference>
<comment type="subcellular location">
    <subcellularLocation>
        <location evidence="1">Nucleus</location>
    </subcellularLocation>
</comment>
<evidence type="ECO:0000256" key="5">
    <source>
        <dbReference type="ARBA" id="ARBA00022927"/>
    </source>
</evidence>
<evidence type="ECO:0000256" key="8">
    <source>
        <dbReference type="SAM" id="MobiDB-lite"/>
    </source>
</evidence>
<evidence type="ECO:0000256" key="4">
    <source>
        <dbReference type="ARBA" id="ARBA00022741"/>
    </source>
</evidence>
<keyword evidence="5" id="KW-0653">Protein transport</keyword>
<dbReference type="InterPro" id="IPR050755">
    <property type="entry name" value="TRAFAC_YlqF/YawG_RiboMat"/>
</dbReference>
<dbReference type="OMA" id="FKLDGLW"/>
<dbReference type="PANTHER" id="PTHR11089">
    <property type="entry name" value="GTP-BINDING PROTEIN-RELATED"/>
    <property type="match status" value="1"/>
</dbReference>
<dbReference type="GeneID" id="14496297"/>
<protein>
    <recommendedName>
        <fullName evidence="9">CP-type G domain-containing protein</fullName>
    </recommendedName>
</protein>
<dbReference type="GO" id="GO:0005525">
    <property type="term" value="F:GTP binding"/>
    <property type="evidence" value="ECO:0007669"/>
    <property type="project" value="UniProtKB-KW"/>
</dbReference>
<dbReference type="AlphaFoldDB" id="I2H4C2"/>
<dbReference type="eggNOG" id="KOG2484">
    <property type="taxonomic scope" value="Eukaryota"/>
</dbReference>
<keyword evidence="11" id="KW-1185">Reference proteome</keyword>
<dbReference type="InterPro" id="IPR030378">
    <property type="entry name" value="G_CP_dom"/>
</dbReference>
<dbReference type="FunFam" id="1.10.1580.10:FF:000006">
    <property type="entry name" value="Nuclear GTP-binding protein NUG1"/>
    <property type="match status" value="1"/>
</dbReference>
<dbReference type="FunCoup" id="I2H4C2">
    <property type="interactions" value="1175"/>
</dbReference>
<dbReference type="GO" id="GO:0003924">
    <property type="term" value="F:GTPase activity"/>
    <property type="evidence" value="ECO:0007669"/>
    <property type="project" value="EnsemblFungi"/>
</dbReference>
<dbReference type="HOGENOM" id="CLU_011106_5_5_1"/>
<keyword evidence="3" id="KW-0690">Ribosome biogenesis</keyword>
<keyword evidence="4" id="KW-0547">Nucleotide-binding</keyword>
<evidence type="ECO:0000256" key="3">
    <source>
        <dbReference type="ARBA" id="ARBA00022517"/>
    </source>
</evidence>
<feature type="compositionally biased region" description="Polar residues" evidence="8">
    <location>
        <begin position="471"/>
        <end position="484"/>
    </location>
</feature>
<dbReference type="GO" id="GO:0015031">
    <property type="term" value="P:protein transport"/>
    <property type="evidence" value="ECO:0007669"/>
    <property type="project" value="UniProtKB-KW"/>
</dbReference>
<keyword evidence="6" id="KW-0342">GTP-binding</keyword>
<dbReference type="InterPro" id="IPR014813">
    <property type="entry name" value="Gnl3_N_dom"/>
</dbReference>
<dbReference type="Proteomes" id="UP000002866">
    <property type="component" value="Chromosome 5"/>
</dbReference>
<sequence length="519" mass="57459">MRVRKRTSKRTSTRMKEGIKKKAAAQHRKERKLAKKDITWRSRSKKDPGIPSNFPYKTEILEAIEAKKMNDLHEKELAKQKRLEAKQQAIANGMDQDTMMDDDEEDDGQNGLAALVESAQQAAENYNEANNAQSQQNVDVTEYNIDFYSDSNEDASELEKSRKAYDKIFKTVVDASDVILYILDARDPEGTRSRKVEEAVLQSQGKRLILIVNKVDLVPPYVLEQWLNVLKSSFPTIPLRAAPGATNSSSFNKKLTQTATASALLDALKTYSNNSNLKRSIVVGVIGYPNVGKSSVINALTSCRGGSSRVCPVGNQAGVTTSLREVKIDSKLKILDSPGICFPSESTSKSKTQQEAELALLNAIPPKYIIDPYPSILMLVKRIANSDEMTNSFKTLYDLPPIPANDPETFTKHFLIHVARKRGRLGKGGVPNLASAGMSVLNDWRDGKILGWVLPKASRDTDEKTEDKKLTASSNAKTPAKTEQSVIVSTWSKEFDLDGLFSSLDNAISAQKEEDAEMQ</sequence>
<dbReference type="Pfam" id="PF08701">
    <property type="entry name" value="GN3L_Grn1"/>
    <property type="match status" value="1"/>
</dbReference>